<accession>A0A978W6B7</accession>
<protein>
    <submittedName>
        <fullName evidence="2">Uncharacterized protein</fullName>
    </submittedName>
</protein>
<dbReference type="EMBL" id="JAEACU010000001">
    <property type="protein sequence ID" value="KAH7547528.1"/>
    <property type="molecule type" value="Genomic_DNA"/>
</dbReference>
<comment type="caution">
    <text evidence="2">The sequence shown here is derived from an EMBL/GenBank/DDBJ whole genome shotgun (WGS) entry which is preliminary data.</text>
</comment>
<organism evidence="2 4">
    <name type="scientific">Ziziphus jujuba var. spinosa</name>
    <dbReference type="NCBI Taxonomy" id="714518"/>
    <lineage>
        <taxon>Eukaryota</taxon>
        <taxon>Viridiplantae</taxon>
        <taxon>Streptophyta</taxon>
        <taxon>Embryophyta</taxon>
        <taxon>Tracheophyta</taxon>
        <taxon>Spermatophyta</taxon>
        <taxon>Magnoliopsida</taxon>
        <taxon>eudicotyledons</taxon>
        <taxon>Gunneridae</taxon>
        <taxon>Pentapetalae</taxon>
        <taxon>rosids</taxon>
        <taxon>fabids</taxon>
        <taxon>Rosales</taxon>
        <taxon>Rhamnaceae</taxon>
        <taxon>Paliureae</taxon>
        <taxon>Ziziphus</taxon>
    </lineage>
</organism>
<name>A0A978W6B7_ZIZJJ</name>
<evidence type="ECO:0000313" key="3">
    <source>
        <dbReference type="EMBL" id="KAH7547528.1"/>
    </source>
</evidence>
<dbReference type="Proteomes" id="UP000813462">
    <property type="component" value="Unassembled WGS sequence"/>
</dbReference>
<evidence type="ECO:0000313" key="4">
    <source>
        <dbReference type="Proteomes" id="UP000813462"/>
    </source>
</evidence>
<sequence length="82" mass="9044">MLHLVIVAMGFLTPHLSLSAGHHLPKPTRLIFWPCSWGSGFQESESGHANIIPSPTNTGSSWMAIALQSDVLKVFEKLLYEI</sequence>
<evidence type="ECO:0000256" key="1">
    <source>
        <dbReference type="SAM" id="SignalP"/>
    </source>
</evidence>
<gene>
    <name evidence="2" type="ORF">FEM48_Zijuj01G0316700</name>
    <name evidence="3" type="ORF">FEM48_Zijuj01G0319400</name>
</gene>
<dbReference type="AlphaFoldDB" id="A0A978W6B7"/>
<feature type="signal peptide" evidence="1">
    <location>
        <begin position="1"/>
        <end position="19"/>
    </location>
</feature>
<keyword evidence="1" id="KW-0732">Signal</keyword>
<dbReference type="EMBL" id="JAEACU010000001">
    <property type="protein sequence ID" value="KAH7547501.1"/>
    <property type="molecule type" value="Genomic_DNA"/>
</dbReference>
<evidence type="ECO:0000313" key="2">
    <source>
        <dbReference type="EMBL" id="KAH7547501.1"/>
    </source>
</evidence>
<feature type="chain" id="PRO_5038325405" evidence="1">
    <location>
        <begin position="20"/>
        <end position="82"/>
    </location>
</feature>
<reference evidence="2" key="1">
    <citation type="journal article" date="2021" name="Front. Plant Sci.">
        <title>Chromosome-Scale Genome Assembly for Chinese Sour Jujube and Insights Into Its Genome Evolution and Domestication Signature.</title>
        <authorList>
            <person name="Shen L.-Y."/>
            <person name="Luo H."/>
            <person name="Wang X.-L."/>
            <person name="Wang X.-M."/>
            <person name="Qiu X.-J."/>
            <person name="Liu H."/>
            <person name="Zhou S.-S."/>
            <person name="Jia K.-H."/>
            <person name="Nie S."/>
            <person name="Bao Y.-T."/>
            <person name="Zhang R.-G."/>
            <person name="Yun Q.-Z."/>
            <person name="Chai Y.-H."/>
            <person name="Lu J.-Y."/>
            <person name="Li Y."/>
            <person name="Zhao S.-W."/>
            <person name="Mao J.-F."/>
            <person name="Jia S.-G."/>
            <person name="Mao Y.-M."/>
        </authorList>
    </citation>
    <scope>NUCLEOTIDE SEQUENCE</scope>
    <source>
        <strain evidence="2">AT0</strain>
        <tissue evidence="2">Leaf</tissue>
    </source>
</reference>
<proteinExistence type="predicted"/>